<dbReference type="EMBL" id="VTHL01000011">
    <property type="protein sequence ID" value="TYZ08906.1"/>
    <property type="molecule type" value="Genomic_DNA"/>
</dbReference>
<organism evidence="2 3">
    <name type="scientific">Hymenobacter lutimineralis</name>
    <dbReference type="NCBI Taxonomy" id="2606448"/>
    <lineage>
        <taxon>Bacteria</taxon>
        <taxon>Pseudomonadati</taxon>
        <taxon>Bacteroidota</taxon>
        <taxon>Cytophagia</taxon>
        <taxon>Cytophagales</taxon>
        <taxon>Hymenobacteraceae</taxon>
        <taxon>Hymenobacter</taxon>
    </lineage>
</organism>
<reference evidence="2 3" key="1">
    <citation type="submission" date="2019-08" db="EMBL/GenBank/DDBJ databases">
        <authorList>
            <person name="Seo M.-J."/>
        </authorList>
    </citation>
    <scope>NUCLEOTIDE SEQUENCE [LARGE SCALE GENOMIC DNA]</scope>
    <source>
        <strain evidence="2 3">KIGAM108</strain>
    </source>
</reference>
<name>A0A5D6UZS3_9BACT</name>
<evidence type="ECO:0000313" key="3">
    <source>
        <dbReference type="Proteomes" id="UP000322791"/>
    </source>
</evidence>
<dbReference type="SUPFAM" id="SSF89550">
    <property type="entry name" value="PHP domain-like"/>
    <property type="match status" value="1"/>
</dbReference>
<dbReference type="Gene3D" id="3.20.20.140">
    <property type="entry name" value="Metal-dependent hydrolases"/>
    <property type="match status" value="1"/>
</dbReference>
<evidence type="ECO:0000313" key="2">
    <source>
        <dbReference type="EMBL" id="TYZ08906.1"/>
    </source>
</evidence>
<dbReference type="Proteomes" id="UP000322791">
    <property type="component" value="Unassembled WGS sequence"/>
</dbReference>
<comment type="caution">
    <text evidence="2">The sequence shown here is derived from an EMBL/GenBank/DDBJ whole genome shotgun (WGS) entry which is preliminary data.</text>
</comment>
<proteinExistence type="predicted"/>
<feature type="chain" id="PRO_5023046410" evidence="1">
    <location>
        <begin position="21"/>
        <end position="478"/>
    </location>
</feature>
<dbReference type="RefSeq" id="WP_149071231.1">
    <property type="nucleotide sequence ID" value="NZ_VTHL01000011.1"/>
</dbReference>
<evidence type="ECO:0000256" key="1">
    <source>
        <dbReference type="SAM" id="SignalP"/>
    </source>
</evidence>
<accession>A0A5D6UZS3</accession>
<protein>
    <submittedName>
        <fullName evidence="2">T9SS type A sorting domain-containing protein</fullName>
    </submittedName>
</protein>
<keyword evidence="3" id="KW-1185">Reference proteome</keyword>
<feature type="signal peptide" evidence="1">
    <location>
        <begin position="1"/>
        <end position="20"/>
    </location>
</feature>
<keyword evidence="1" id="KW-0732">Signal</keyword>
<dbReference type="AlphaFoldDB" id="A0A5D6UZS3"/>
<dbReference type="InterPro" id="IPR016195">
    <property type="entry name" value="Pol/histidinol_Pase-like"/>
</dbReference>
<gene>
    <name evidence="2" type="ORF">FY528_11870</name>
</gene>
<sequence>MKKTCTLFLAACCWSGLAWAQQPQTQAVHHYYGNLHAHSAYSDGNKDAGTTKYSTPGQNFGFASASEHFDFLGISEHNHATAGMQRANYARGLRQADSVTVAGSFVALYGMEWGTISGGGHVLVYGVDQLLNWESGNYDVYVPKNDYQALFRQINKRPGAFATLAHPSSGDYGNLAGTAPFSARADSAVVGTVMRSGPAMSTNISYLDPSRSNYEGTYQRLLAKGYHVGISLDHDNHYTTFGRSTAGRLVVLAPELTRQHLLEALRARHFYASDDWNAEVHFQVNEHPMGSVAEGEQAPAVSVAVTDSDGEAIKSLTLLRGTPGSGTLATVVATAPNLGNALSYTETALAPGETAYYYAVIVQADGDRMVTSPIWYTRAVVTAGQTARLASAQLDVYPNPANGPLSVSYFLPVPAQVTLDVLDGVGRPVHQLAADSRQAAGPHTVQISPQVARLPAGIYTVRLVQNGVATYRRLVVLQ</sequence>
<dbReference type="NCBIfam" id="NF038032">
    <property type="entry name" value="CehA_McbA_metalo"/>
    <property type="match status" value="1"/>
</dbReference>